<keyword evidence="3" id="KW-0050">Antiport</keyword>
<evidence type="ECO:0000313" key="13">
    <source>
        <dbReference type="EMBL" id="NXT92813.1"/>
    </source>
</evidence>
<reference evidence="13 14" key="1">
    <citation type="submission" date="2019-09" db="EMBL/GenBank/DDBJ databases">
        <title>Bird 10,000 Genomes (B10K) Project - Family phase.</title>
        <authorList>
            <person name="Zhang G."/>
        </authorList>
    </citation>
    <scope>NUCLEOTIDE SEQUENCE [LARGE SCALE GENOMIC DNA]</scope>
    <source>
        <strain evidence="13">B10K-DU-029-28</strain>
    </source>
</reference>
<name>A0A7L3GI94_9AVES</name>
<feature type="transmembrane region" description="Helical" evidence="10">
    <location>
        <begin position="301"/>
        <end position="322"/>
    </location>
</feature>
<dbReference type="Proteomes" id="UP000528690">
    <property type="component" value="Unassembled WGS sequence"/>
</dbReference>
<evidence type="ECO:0000256" key="10">
    <source>
        <dbReference type="SAM" id="Phobius"/>
    </source>
</evidence>
<dbReference type="Pfam" id="PF03733">
    <property type="entry name" value="YccF"/>
    <property type="match status" value="1"/>
</dbReference>
<organism evidence="13 14">
    <name type="scientific">Anhinga rufa</name>
    <name type="common">African darter</name>
    <dbReference type="NCBI Taxonomy" id="317792"/>
    <lineage>
        <taxon>Eukaryota</taxon>
        <taxon>Metazoa</taxon>
        <taxon>Chordata</taxon>
        <taxon>Craniata</taxon>
        <taxon>Vertebrata</taxon>
        <taxon>Euteleostomi</taxon>
        <taxon>Archelosauria</taxon>
        <taxon>Archosauria</taxon>
        <taxon>Dinosauria</taxon>
        <taxon>Saurischia</taxon>
        <taxon>Theropoda</taxon>
        <taxon>Coelurosauria</taxon>
        <taxon>Aves</taxon>
        <taxon>Neognathae</taxon>
        <taxon>Neoaves</taxon>
        <taxon>Aequornithes</taxon>
        <taxon>Suliformes</taxon>
        <taxon>Anhingidae</taxon>
        <taxon>Anhinga</taxon>
    </lineage>
</organism>
<keyword evidence="5" id="KW-0109">Calcium transport</keyword>
<feature type="domain" description="Inner membrane component" evidence="12">
    <location>
        <begin position="113"/>
        <end position="163"/>
    </location>
</feature>
<proteinExistence type="predicted"/>
<evidence type="ECO:0000256" key="7">
    <source>
        <dbReference type="ARBA" id="ARBA00022989"/>
    </source>
</evidence>
<dbReference type="GO" id="GO:0006874">
    <property type="term" value="P:intracellular calcium ion homeostasis"/>
    <property type="evidence" value="ECO:0007669"/>
    <property type="project" value="TreeGrafter"/>
</dbReference>
<feature type="transmembrane region" description="Helical" evidence="10">
    <location>
        <begin position="503"/>
        <end position="523"/>
    </location>
</feature>
<dbReference type="AlphaFoldDB" id="A0A7L3GI94"/>
<feature type="transmembrane region" description="Helical" evidence="10">
    <location>
        <begin position="361"/>
        <end position="381"/>
    </location>
</feature>
<dbReference type="Gene3D" id="1.20.1420.30">
    <property type="entry name" value="NCX, central ion-binding region"/>
    <property type="match status" value="1"/>
</dbReference>
<feature type="transmembrane region" description="Helical" evidence="10">
    <location>
        <begin position="334"/>
        <end position="355"/>
    </location>
</feature>
<keyword evidence="2" id="KW-0813">Transport</keyword>
<evidence type="ECO:0000259" key="11">
    <source>
        <dbReference type="Pfam" id="PF01699"/>
    </source>
</evidence>
<evidence type="ECO:0000313" key="14">
    <source>
        <dbReference type="Proteomes" id="UP000528690"/>
    </source>
</evidence>
<sequence>PISPAAVSPHPCCQQHSEEVCESCVVKTTLTAENAVEANKLSNNYKFGFKKWKSHVTARPWEDRSEIVKELYSDLNVIRGSGGGWPWGQPCGSGLVTAVPSGASPPTGSTVTCGNVLYLLLFGWWLSLLYVLVAAGMFVTVVGAPYGRLCWDLARYFLWPFGKAIQKVEVPKARQALGACEAGAGESSALLGGPMPHRWRPQCWADSGYWQRAGAVAWLCLGYPVLALAHGLVCVTAWLLVILIPVAKLSARVVTRVLLLPPEQVLVRRLRMTEVPLEGEVILCCYRAINPYYYKYAVDGINVFAVNLLPLVLVTLVLGYVDSHNRLTSSPIKFTLALLSIMPLSYYIGMAIASIWAQSNFAVGAVVNATFGSITELTFYITALIKGSREGNRCYAEIVKSALTGTLVGCVLFVPGLCMVIGGIRHQEQRFNSRSAGVSSALLFLSVGGVFAPTLFSKVYGKLVCGECHNVTQNPLGHYLCHNCHFDLMENNGSLYYSHVQPLVYTVSLLLPAAYLIGLFFTLKTHSHIYDIHISDCHMPGHHHSAVVHWSRWRALVILLLSTLCMSACADLATEHISPILTNSTISQYFIGVTVLAMVPELPEIVNGIQFALQNNLSLSIEIGNCIAVQVCMLQIPILVLFTIFYPTNFTLVFSDLHVYASMFSVVLMNYIFMDGKCDYFQGTVLVMVYFILLAVYFFAPSPSGC</sequence>
<dbReference type="EMBL" id="VZTV01078672">
    <property type="protein sequence ID" value="NXT92813.1"/>
    <property type="molecule type" value="Genomic_DNA"/>
</dbReference>
<feature type="transmembrane region" description="Helical" evidence="10">
    <location>
        <begin position="553"/>
        <end position="573"/>
    </location>
</feature>
<evidence type="ECO:0000256" key="1">
    <source>
        <dbReference type="ARBA" id="ARBA00004127"/>
    </source>
</evidence>
<evidence type="ECO:0000256" key="6">
    <source>
        <dbReference type="ARBA" id="ARBA00022692"/>
    </source>
</evidence>
<keyword evidence="9 10" id="KW-0472">Membrane</keyword>
<keyword evidence="7 10" id="KW-1133">Transmembrane helix</keyword>
<keyword evidence="8" id="KW-0406">Ion transport</keyword>
<dbReference type="InterPro" id="IPR004713">
    <property type="entry name" value="CaH_exchang"/>
</dbReference>
<gene>
    <name evidence="13" type="primary">Vnx1</name>
    <name evidence="13" type="ORF">ANHRUF_R08392</name>
</gene>
<comment type="caution">
    <text evidence="13">The sequence shown here is derived from an EMBL/GenBank/DDBJ whole genome shotgun (WGS) entry which is preliminary data.</text>
</comment>
<feature type="transmembrane region" description="Helical" evidence="10">
    <location>
        <begin position="216"/>
        <end position="244"/>
    </location>
</feature>
<dbReference type="GO" id="GO:0005774">
    <property type="term" value="C:vacuolar membrane"/>
    <property type="evidence" value="ECO:0007669"/>
    <property type="project" value="UniProtKB-ARBA"/>
</dbReference>
<accession>A0A7L3GI94</accession>
<evidence type="ECO:0000259" key="12">
    <source>
        <dbReference type="Pfam" id="PF03733"/>
    </source>
</evidence>
<dbReference type="InterPro" id="IPR005185">
    <property type="entry name" value="YccF"/>
</dbReference>
<dbReference type="Pfam" id="PF01699">
    <property type="entry name" value="Na_Ca_ex"/>
    <property type="match status" value="2"/>
</dbReference>
<comment type="subcellular location">
    <subcellularLocation>
        <location evidence="1">Endomembrane system</location>
        <topology evidence="1">Multi-pass membrane protein</topology>
    </subcellularLocation>
</comment>
<dbReference type="OrthoDB" id="16982at2759"/>
<feature type="domain" description="Sodium/calcium exchanger membrane region" evidence="11">
    <location>
        <begin position="555"/>
        <end position="697"/>
    </location>
</feature>
<evidence type="ECO:0000256" key="3">
    <source>
        <dbReference type="ARBA" id="ARBA00022449"/>
    </source>
</evidence>
<feature type="domain" description="Sodium/calcium exchanger membrane region" evidence="11">
    <location>
        <begin position="334"/>
        <end position="451"/>
    </location>
</feature>
<feature type="non-terminal residue" evidence="13">
    <location>
        <position position="1"/>
    </location>
</feature>
<dbReference type="InterPro" id="IPR004837">
    <property type="entry name" value="NaCa_Exmemb"/>
</dbReference>
<feature type="non-terminal residue" evidence="13">
    <location>
        <position position="706"/>
    </location>
</feature>
<evidence type="ECO:0000256" key="9">
    <source>
        <dbReference type="ARBA" id="ARBA00023136"/>
    </source>
</evidence>
<keyword evidence="4" id="KW-0597">Phosphoprotein</keyword>
<dbReference type="FunFam" id="1.20.1420.30:FF:000014">
    <property type="entry name" value="Cation/H+ exchanger protein 2"/>
    <property type="match status" value="1"/>
</dbReference>
<dbReference type="InterPro" id="IPR044880">
    <property type="entry name" value="NCX_ion-bd_dom_sf"/>
</dbReference>
<evidence type="ECO:0000256" key="8">
    <source>
        <dbReference type="ARBA" id="ARBA00023065"/>
    </source>
</evidence>
<dbReference type="PANTHER" id="PTHR31503:SF10">
    <property type="entry name" value="VNX1 PROTEIN"/>
    <property type="match status" value="1"/>
</dbReference>
<keyword evidence="6 10" id="KW-0812">Transmembrane</keyword>
<keyword evidence="5" id="KW-0106">Calcium</keyword>
<feature type="transmembrane region" description="Helical" evidence="10">
    <location>
        <begin position="436"/>
        <end position="456"/>
    </location>
</feature>
<dbReference type="GO" id="GO:0015369">
    <property type="term" value="F:calcium:proton antiporter activity"/>
    <property type="evidence" value="ECO:0007669"/>
    <property type="project" value="TreeGrafter"/>
</dbReference>
<feature type="transmembrane region" description="Helical" evidence="10">
    <location>
        <begin position="657"/>
        <end position="674"/>
    </location>
</feature>
<dbReference type="PANTHER" id="PTHR31503">
    <property type="entry name" value="VACUOLAR CALCIUM ION TRANSPORTER"/>
    <property type="match status" value="1"/>
</dbReference>
<protein>
    <submittedName>
        <fullName evidence="13">VNX1 protein</fullName>
    </submittedName>
</protein>
<evidence type="ECO:0000256" key="4">
    <source>
        <dbReference type="ARBA" id="ARBA00022553"/>
    </source>
</evidence>
<dbReference type="GO" id="GO:0012505">
    <property type="term" value="C:endomembrane system"/>
    <property type="evidence" value="ECO:0007669"/>
    <property type="project" value="UniProtKB-SubCell"/>
</dbReference>
<evidence type="ECO:0000256" key="5">
    <source>
        <dbReference type="ARBA" id="ARBA00022568"/>
    </source>
</evidence>
<feature type="transmembrane region" description="Helical" evidence="10">
    <location>
        <begin position="680"/>
        <end position="700"/>
    </location>
</feature>
<keyword evidence="14" id="KW-1185">Reference proteome</keyword>
<feature type="transmembrane region" description="Helical" evidence="10">
    <location>
        <begin position="116"/>
        <end position="139"/>
    </location>
</feature>
<feature type="transmembrane region" description="Helical" evidence="10">
    <location>
        <begin position="619"/>
        <end position="645"/>
    </location>
</feature>
<feature type="transmembrane region" description="Helical" evidence="10">
    <location>
        <begin position="402"/>
        <end position="424"/>
    </location>
</feature>
<evidence type="ECO:0000256" key="2">
    <source>
        <dbReference type="ARBA" id="ARBA00022448"/>
    </source>
</evidence>